<proteinExistence type="predicted"/>
<evidence type="ECO:0000313" key="1">
    <source>
        <dbReference type="EMBL" id="KAL3769833.1"/>
    </source>
</evidence>
<name>A0ABD3N132_9STRA</name>
<comment type="caution">
    <text evidence="1">The sequence shown here is derived from an EMBL/GenBank/DDBJ whole genome shotgun (WGS) entry which is preliminary data.</text>
</comment>
<sequence length="348" mass="38746">MGLHFILRTSTPNTNLSALSDFQPLTSTDAITNDPWKRELFQRLDNLRKKCGNLCAVNTLDDIDKYGDRIPNPNGNFMSLKVPIHCPNILQLEEMDAGDASLPYPPPDELLPYYTMDGAIDFVLQKKYDNIYLGGDAKTSIWSKEYIDEQIIKLKTYTQDETYRGAGRCMLQKLEKWTNLKDKSVLVIGSERPWLEVIILSLGAAQVTTLEYGKIESHHPQVRALTPNEFRAKAIDGTLGEFDGIISHSSLEHAGLGRYGDALNPYGDLLNVARASCVTKSDGFLVLGLPTGRDAVQFNGARVYGKIRWSLVTANFVQIDGEDHTEAEFTATYGRGCGGGQIFVFQKQ</sequence>
<keyword evidence="2" id="KW-1185">Reference proteome</keyword>
<accession>A0ABD3N132</accession>
<dbReference type="EMBL" id="JALLPJ020001324">
    <property type="protein sequence ID" value="KAL3769833.1"/>
    <property type="molecule type" value="Genomic_DNA"/>
</dbReference>
<organism evidence="1 2">
    <name type="scientific">Cyclotella atomus</name>
    <dbReference type="NCBI Taxonomy" id="382360"/>
    <lineage>
        <taxon>Eukaryota</taxon>
        <taxon>Sar</taxon>
        <taxon>Stramenopiles</taxon>
        <taxon>Ochrophyta</taxon>
        <taxon>Bacillariophyta</taxon>
        <taxon>Coscinodiscophyceae</taxon>
        <taxon>Thalassiosirophycidae</taxon>
        <taxon>Stephanodiscales</taxon>
        <taxon>Stephanodiscaceae</taxon>
        <taxon>Cyclotella</taxon>
    </lineage>
</organism>
<dbReference type="AlphaFoldDB" id="A0ABD3N132"/>
<dbReference type="Proteomes" id="UP001530400">
    <property type="component" value="Unassembled WGS sequence"/>
</dbReference>
<reference evidence="1 2" key="1">
    <citation type="submission" date="2024-10" db="EMBL/GenBank/DDBJ databases">
        <title>Updated reference genomes for cyclostephanoid diatoms.</title>
        <authorList>
            <person name="Roberts W.R."/>
            <person name="Alverson A.J."/>
        </authorList>
    </citation>
    <scope>NUCLEOTIDE SEQUENCE [LARGE SCALE GENOMIC DNA]</scope>
    <source>
        <strain evidence="1 2">AJA010-31</strain>
    </source>
</reference>
<evidence type="ECO:0000313" key="2">
    <source>
        <dbReference type="Proteomes" id="UP001530400"/>
    </source>
</evidence>
<protein>
    <submittedName>
        <fullName evidence="1">Uncharacterized protein</fullName>
    </submittedName>
</protein>
<dbReference type="InterPro" id="IPR004951">
    <property type="entry name" value="DUF268_CAE_spp"/>
</dbReference>
<dbReference type="Pfam" id="PF03269">
    <property type="entry name" value="DUF268"/>
    <property type="match status" value="1"/>
</dbReference>
<gene>
    <name evidence="1" type="ORF">ACHAWO_011323</name>
</gene>